<comment type="caution">
    <text evidence="2">The sequence shown here is derived from an EMBL/GenBank/DDBJ whole genome shotgun (WGS) entry which is preliminary data.</text>
</comment>
<keyword evidence="3" id="KW-1185">Reference proteome</keyword>
<evidence type="ECO:0000256" key="1">
    <source>
        <dbReference type="SAM" id="MobiDB-lite"/>
    </source>
</evidence>
<gene>
    <name evidence="2" type="ORF">FBBNIHIM_16145</name>
</gene>
<accession>A0ABM9FBW2</accession>
<feature type="region of interest" description="Disordered" evidence="1">
    <location>
        <begin position="1"/>
        <end position="29"/>
    </location>
</feature>
<dbReference type="EMBL" id="CALSBS010000015">
    <property type="protein sequence ID" value="CAH6660642.1"/>
    <property type="molecule type" value="Genomic_DNA"/>
</dbReference>
<feature type="compositionally biased region" description="Low complexity" evidence="1">
    <location>
        <begin position="1"/>
        <end position="20"/>
    </location>
</feature>
<dbReference type="RefSeq" id="WP_253898429.1">
    <property type="nucleotide sequence ID" value="NZ_CALSBS010000015.1"/>
</dbReference>
<proteinExistence type="predicted"/>
<organism evidence="2 3">
    <name type="scientific">Pseudocitrobacter vendiensis</name>
    <dbReference type="NCBI Taxonomy" id="2488306"/>
    <lineage>
        <taxon>Bacteria</taxon>
        <taxon>Pseudomonadati</taxon>
        <taxon>Pseudomonadota</taxon>
        <taxon>Gammaproteobacteria</taxon>
        <taxon>Enterobacterales</taxon>
        <taxon>Enterobacteriaceae</taxon>
        <taxon>Pseudocitrobacter</taxon>
    </lineage>
</organism>
<protein>
    <submittedName>
        <fullName evidence="2">Uncharacterized protein</fullName>
    </submittedName>
</protein>
<evidence type="ECO:0000313" key="3">
    <source>
        <dbReference type="Proteomes" id="UP001152651"/>
    </source>
</evidence>
<reference evidence="2" key="1">
    <citation type="submission" date="2022-05" db="EMBL/GenBank/DDBJ databases">
        <authorList>
            <person name="Blom J."/>
        </authorList>
    </citation>
    <scope>NUCLEOTIDE SEQUENCE</scope>
    <source>
        <strain evidence="2">Type strain: CPO20170097</strain>
    </source>
</reference>
<dbReference type="Proteomes" id="UP001152651">
    <property type="component" value="Unassembled WGS sequence"/>
</dbReference>
<sequence>MCNTATGTSQTTNNQTPNNQKLFKQRRRDESVTRTAKSMLVAGHSPGKVALILRLDPEYVAELAKTWNPRFRQKEKMNQFAVSRLTYQLFTDGADLSSICNLLNLGLFSVVTYLANEGIPRAEVMSRFPPETDPLVREYQKILQRHSRRKQKPLRLH</sequence>
<name>A0ABM9FBW2_9ENTR</name>
<evidence type="ECO:0000313" key="2">
    <source>
        <dbReference type="EMBL" id="CAH6660642.1"/>
    </source>
</evidence>